<keyword evidence="1" id="KW-1133">Transmembrane helix</keyword>
<evidence type="ECO:0000256" key="1">
    <source>
        <dbReference type="SAM" id="Phobius"/>
    </source>
</evidence>
<name>A0A813FKH6_POLGL</name>
<protein>
    <submittedName>
        <fullName evidence="2">Uncharacterized protein</fullName>
    </submittedName>
</protein>
<keyword evidence="1" id="KW-0472">Membrane</keyword>
<dbReference type="AlphaFoldDB" id="A0A813FKH6"/>
<reference evidence="2" key="1">
    <citation type="submission" date="2021-02" db="EMBL/GenBank/DDBJ databases">
        <authorList>
            <person name="Dougan E. K."/>
            <person name="Rhodes N."/>
            <person name="Thang M."/>
            <person name="Chan C."/>
        </authorList>
    </citation>
    <scope>NUCLEOTIDE SEQUENCE</scope>
</reference>
<dbReference type="Proteomes" id="UP000654075">
    <property type="component" value="Unassembled WGS sequence"/>
</dbReference>
<proteinExistence type="predicted"/>
<dbReference type="EMBL" id="CAJNNV010024898">
    <property type="protein sequence ID" value="CAE8611068.1"/>
    <property type="molecule type" value="Genomic_DNA"/>
</dbReference>
<feature type="transmembrane region" description="Helical" evidence="1">
    <location>
        <begin position="6"/>
        <end position="27"/>
    </location>
</feature>
<gene>
    <name evidence="2" type="ORF">PGLA1383_LOCUS28877</name>
</gene>
<organism evidence="2 3">
    <name type="scientific">Polarella glacialis</name>
    <name type="common">Dinoflagellate</name>
    <dbReference type="NCBI Taxonomy" id="89957"/>
    <lineage>
        <taxon>Eukaryota</taxon>
        <taxon>Sar</taxon>
        <taxon>Alveolata</taxon>
        <taxon>Dinophyceae</taxon>
        <taxon>Suessiales</taxon>
        <taxon>Suessiaceae</taxon>
        <taxon>Polarella</taxon>
    </lineage>
</organism>
<accession>A0A813FKH6</accession>
<keyword evidence="1" id="KW-0812">Transmembrane</keyword>
<evidence type="ECO:0000313" key="3">
    <source>
        <dbReference type="Proteomes" id="UP000654075"/>
    </source>
</evidence>
<evidence type="ECO:0000313" key="2">
    <source>
        <dbReference type="EMBL" id="CAE8611068.1"/>
    </source>
</evidence>
<sequence>MLSYVVVVVVVVVVFAVIVVVVVKPLTLQLDSQLERSLSNDEHLAHQWSLLLSLLLLVLKNTHGVSVLFCHVLIFWNTVVCAMFSFFGTWLLVCSQDEQHQQHQQQQRPKQC</sequence>
<comment type="caution">
    <text evidence="2">The sequence shown here is derived from an EMBL/GenBank/DDBJ whole genome shotgun (WGS) entry which is preliminary data.</text>
</comment>
<keyword evidence="3" id="KW-1185">Reference proteome</keyword>
<feature type="transmembrane region" description="Helical" evidence="1">
    <location>
        <begin position="74"/>
        <end position="93"/>
    </location>
</feature>